<dbReference type="PANTHER" id="PTHR33623:SF17">
    <property type="entry name" value="DUF4378 DOMAIN-CONTAINING PROTEIN"/>
    <property type="match status" value="1"/>
</dbReference>
<evidence type="ECO:0008006" key="4">
    <source>
        <dbReference type="Google" id="ProtNLM"/>
    </source>
</evidence>
<protein>
    <recommendedName>
        <fullName evidence="4">DUF4378 domain-containing protein</fullName>
    </recommendedName>
</protein>
<evidence type="ECO:0000256" key="1">
    <source>
        <dbReference type="SAM" id="MobiDB-lite"/>
    </source>
</evidence>
<feature type="region of interest" description="Disordered" evidence="1">
    <location>
        <begin position="158"/>
        <end position="194"/>
    </location>
</feature>
<dbReference type="Proteomes" id="UP000030748">
    <property type="component" value="Unassembled WGS sequence"/>
</dbReference>
<keyword evidence="3" id="KW-1185">Reference proteome</keyword>
<dbReference type="PhylomeDB" id="A0A022QVZ2"/>
<organism evidence="2 3">
    <name type="scientific">Erythranthe guttata</name>
    <name type="common">Yellow monkey flower</name>
    <name type="synonym">Mimulus guttatus</name>
    <dbReference type="NCBI Taxonomy" id="4155"/>
    <lineage>
        <taxon>Eukaryota</taxon>
        <taxon>Viridiplantae</taxon>
        <taxon>Streptophyta</taxon>
        <taxon>Embryophyta</taxon>
        <taxon>Tracheophyta</taxon>
        <taxon>Spermatophyta</taxon>
        <taxon>Magnoliopsida</taxon>
        <taxon>eudicotyledons</taxon>
        <taxon>Gunneridae</taxon>
        <taxon>Pentapetalae</taxon>
        <taxon>asterids</taxon>
        <taxon>lamiids</taxon>
        <taxon>Lamiales</taxon>
        <taxon>Phrymaceae</taxon>
        <taxon>Erythranthe</taxon>
    </lineage>
</organism>
<proteinExistence type="predicted"/>
<dbReference type="KEGG" id="egt:105963748"/>
<sequence length="378" mass="42882">MALTFFQESAKLENRPMMLKDYLIRDDCDHNSCSSSSSSSNGGFQMYPRRKPCKSTAAAVPSKKSTNKPGHIVLLRSWSRKAAAATRTSAAIHKVINVVKLFHFASAKSPLLLPRKMSKKSKEDKNGAVLGDVTPEVKVKVKVKDILRWRSFRDVAEEDNSSPWDFPSSPSRSTTTATATATTTTTSSSKRSSWCDSDFTAEESQLWGGENGECLGKKCFTAGFTTTTLTSPKVGDFSIEEYEQKSPISVLDSPFQEVEEYKELINKSQDNNEQVMLLDFFMHEISNLDYHGNYLNHDNVKFNYDEVLRVAKSWVNGETCDESYDWDNTEDKRESYVKDIEKGVCWKNFTQDREIVSSELEIEIWEELVYELIIDFSN</sequence>
<dbReference type="eggNOG" id="ENOG502QW90">
    <property type="taxonomic scope" value="Eukaryota"/>
</dbReference>
<dbReference type="EMBL" id="KI630880">
    <property type="protein sequence ID" value="EYU32046.1"/>
    <property type="molecule type" value="Genomic_DNA"/>
</dbReference>
<gene>
    <name evidence="2" type="ORF">MIMGU_mgv1a020770mg</name>
</gene>
<dbReference type="OMA" id="CKEELCF"/>
<dbReference type="AlphaFoldDB" id="A0A022QVZ2"/>
<accession>A0A022QVZ2</accession>
<dbReference type="OrthoDB" id="1669163at2759"/>
<feature type="compositionally biased region" description="Low complexity" evidence="1">
    <location>
        <begin position="167"/>
        <end position="192"/>
    </location>
</feature>
<name>A0A022QVZ2_ERYGU</name>
<evidence type="ECO:0000313" key="2">
    <source>
        <dbReference type="EMBL" id="EYU32046.1"/>
    </source>
</evidence>
<reference evidence="2 3" key="1">
    <citation type="journal article" date="2013" name="Proc. Natl. Acad. Sci. U.S.A.">
        <title>Fine-scale variation in meiotic recombination in Mimulus inferred from population shotgun sequencing.</title>
        <authorList>
            <person name="Hellsten U."/>
            <person name="Wright K.M."/>
            <person name="Jenkins J."/>
            <person name="Shu S."/>
            <person name="Yuan Y."/>
            <person name="Wessler S.R."/>
            <person name="Schmutz J."/>
            <person name="Willis J.H."/>
            <person name="Rokhsar D.S."/>
        </authorList>
    </citation>
    <scope>NUCLEOTIDE SEQUENCE [LARGE SCALE GENOMIC DNA]</scope>
    <source>
        <strain evidence="3">cv. DUN x IM62</strain>
    </source>
</reference>
<dbReference type="PANTHER" id="PTHR33623">
    <property type="entry name" value="OS04G0572500 PROTEIN"/>
    <property type="match status" value="1"/>
</dbReference>
<evidence type="ECO:0000313" key="3">
    <source>
        <dbReference type="Proteomes" id="UP000030748"/>
    </source>
</evidence>